<feature type="compositionally biased region" description="Basic residues" evidence="1">
    <location>
        <begin position="458"/>
        <end position="470"/>
    </location>
</feature>
<proteinExistence type="predicted"/>
<keyword evidence="2" id="KW-0472">Membrane</keyword>
<feature type="compositionally biased region" description="Acidic residues" evidence="1">
    <location>
        <begin position="513"/>
        <end position="525"/>
    </location>
</feature>
<comment type="caution">
    <text evidence="4">The sequence shown here is derived from an EMBL/GenBank/DDBJ whole genome shotgun (WGS) entry which is preliminary data.</text>
</comment>
<feature type="transmembrane region" description="Helical" evidence="2">
    <location>
        <begin position="114"/>
        <end position="137"/>
    </location>
</feature>
<accession>A0AAV7ZEF6</accession>
<feature type="region of interest" description="Disordered" evidence="1">
    <location>
        <begin position="429"/>
        <end position="574"/>
    </location>
</feature>
<protein>
    <submittedName>
        <fullName evidence="4">Transmembrane protein</fullName>
    </submittedName>
</protein>
<reference evidence="4" key="1">
    <citation type="submission" date="2022-08" db="EMBL/GenBank/DDBJ databases">
        <title>Novel sulphate-reducing endosymbionts in the free-living metamonad Anaeramoeba.</title>
        <authorList>
            <person name="Jerlstrom-Hultqvist J."/>
            <person name="Cepicka I."/>
            <person name="Gallot-Lavallee L."/>
            <person name="Salas-Leiva D."/>
            <person name="Curtis B.A."/>
            <person name="Zahonova K."/>
            <person name="Pipaliya S."/>
            <person name="Dacks J."/>
            <person name="Roger A.J."/>
        </authorList>
    </citation>
    <scope>NUCLEOTIDE SEQUENCE</scope>
    <source>
        <strain evidence="4">Busselton2</strain>
    </source>
</reference>
<feature type="compositionally biased region" description="Basic and acidic residues" evidence="1">
    <location>
        <begin position="481"/>
        <end position="512"/>
    </location>
</feature>
<feature type="compositionally biased region" description="Acidic residues" evidence="1">
    <location>
        <begin position="534"/>
        <end position="554"/>
    </location>
</feature>
<dbReference type="AlphaFoldDB" id="A0AAV7ZEF6"/>
<dbReference type="Proteomes" id="UP001146793">
    <property type="component" value="Unassembled WGS sequence"/>
</dbReference>
<sequence>MKLFLFLILVFVLFTPSFTKTAPSRKLLAEAASNGAFFTGMSKGVVSFRESTFPYMVFEPSDSDYYYRLIKIILVGVIPGVVVLIGWIIYILIRCFMCCSSSSSVSEASDKQKLTVKIFLGITLALILTFLILTIIIENSTISHIDQTTSNIETSIETISDERRTFAETYVEYIQDSALKLDTKATTLETEAKDRIKNARSYSTLRIIFAGIFLALGILSFLLSTLSTSNHGKITLWTTIMVFLCTAIYFVFFGISLALSAGFDDCCTGIKEQEKDTYDYFLDVWSDATFNAAEINSENKEESQYSDLNVATTPDIFTSENITDCDPSNYNNTAEVTELKDSILSITNIRTKISEYKNKNDTKTVPNEDEICNMLLPDFNFLSAGYLSLGILFFVLSILLMVALKYFTTEEYFDNKYSRWRKDQVNKLKGKSKGSDITSDTFDDDSNSDSDAATKQLGKAKKYSTLKKKPVNTSTMKPKKTKDLDDSEKSSDDEKKSGSESESDKNSDKVEDNDFTDDAFDLDDLGNDKKEDEKDSESDIQSEKDDDKDDDENLENNPLKNDVIKDILEESSDI</sequence>
<evidence type="ECO:0000256" key="2">
    <source>
        <dbReference type="SAM" id="Phobius"/>
    </source>
</evidence>
<feature type="transmembrane region" description="Helical" evidence="2">
    <location>
        <begin position="207"/>
        <end position="227"/>
    </location>
</feature>
<keyword evidence="2" id="KW-1133">Transmembrane helix</keyword>
<evidence type="ECO:0000313" key="4">
    <source>
        <dbReference type="EMBL" id="KAJ3439534.1"/>
    </source>
</evidence>
<feature type="transmembrane region" description="Helical" evidence="2">
    <location>
        <begin position="234"/>
        <end position="255"/>
    </location>
</feature>
<feature type="chain" id="PRO_5043765023" evidence="3">
    <location>
        <begin position="20"/>
        <end position="574"/>
    </location>
</feature>
<dbReference type="EMBL" id="JANTQA010000032">
    <property type="protein sequence ID" value="KAJ3439534.1"/>
    <property type="molecule type" value="Genomic_DNA"/>
</dbReference>
<gene>
    <name evidence="4" type="ORF">M0812_15566</name>
</gene>
<feature type="transmembrane region" description="Helical" evidence="2">
    <location>
        <begin position="384"/>
        <end position="407"/>
    </location>
</feature>
<name>A0AAV7ZEF6_9EUKA</name>
<feature type="signal peptide" evidence="3">
    <location>
        <begin position="1"/>
        <end position="19"/>
    </location>
</feature>
<evidence type="ECO:0000256" key="3">
    <source>
        <dbReference type="SAM" id="SignalP"/>
    </source>
</evidence>
<evidence type="ECO:0000256" key="1">
    <source>
        <dbReference type="SAM" id="MobiDB-lite"/>
    </source>
</evidence>
<evidence type="ECO:0000313" key="5">
    <source>
        <dbReference type="Proteomes" id="UP001146793"/>
    </source>
</evidence>
<feature type="transmembrane region" description="Helical" evidence="2">
    <location>
        <begin position="65"/>
        <end position="93"/>
    </location>
</feature>
<keyword evidence="3" id="KW-0732">Signal</keyword>
<organism evidence="4 5">
    <name type="scientific">Anaeramoeba flamelloides</name>
    <dbReference type="NCBI Taxonomy" id="1746091"/>
    <lineage>
        <taxon>Eukaryota</taxon>
        <taxon>Metamonada</taxon>
        <taxon>Anaeramoebidae</taxon>
        <taxon>Anaeramoeba</taxon>
    </lineage>
</organism>
<keyword evidence="2 4" id="KW-0812">Transmembrane</keyword>